<evidence type="ECO:0000256" key="1">
    <source>
        <dbReference type="SAM" id="MobiDB-lite"/>
    </source>
</evidence>
<evidence type="ECO:0000313" key="2">
    <source>
        <dbReference type="EMBL" id="UTI64639.1"/>
    </source>
</evidence>
<keyword evidence="3" id="KW-1185">Reference proteome</keyword>
<dbReference type="RefSeq" id="WP_254571339.1">
    <property type="nucleotide sequence ID" value="NZ_CP098502.1"/>
</dbReference>
<proteinExistence type="predicted"/>
<gene>
    <name evidence="2" type="ORF">NBH00_00165</name>
</gene>
<evidence type="ECO:0000313" key="3">
    <source>
        <dbReference type="Proteomes" id="UP001056035"/>
    </source>
</evidence>
<reference evidence="2 3" key="1">
    <citation type="submission" date="2022-06" db="EMBL/GenBank/DDBJ databases">
        <title>Paraconexibacter antarcticus.</title>
        <authorList>
            <person name="Kim C.S."/>
        </authorList>
    </citation>
    <scope>NUCLEOTIDE SEQUENCE [LARGE SCALE GENOMIC DNA]</scope>
    <source>
        <strain evidence="2 3">02-257</strain>
    </source>
</reference>
<feature type="region of interest" description="Disordered" evidence="1">
    <location>
        <begin position="25"/>
        <end position="46"/>
    </location>
</feature>
<name>A0ABY5DSR6_9ACTN</name>
<organism evidence="2 3">
    <name type="scientific">Paraconexibacter antarcticus</name>
    <dbReference type="NCBI Taxonomy" id="2949664"/>
    <lineage>
        <taxon>Bacteria</taxon>
        <taxon>Bacillati</taxon>
        <taxon>Actinomycetota</taxon>
        <taxon>Thermoleophilia</taxon>
        <taxon>Solirubrobacterales</taxon>
        <taxon>Paraconexibacteraceae</taxon>
        <taxon>Paraconexibacter</taxon>
    </lineage>
</organism>
<protein>
    <submittedName>
        <fullName evidence="2">Uncharacterized protein</fullName>
    </submittedName>
</protein>
<dbReference type="Proteomes" id="UP001056035">
    <property type="component" value="Chromosome"/>
</dbReference>
<dbReference type="EMBL" id="CP098502">
    <property type="protein sequence ID" value="UTI64639.1"/>
    <property type="molecule type" value="Genomic_DNA"/>
</dbReference>
<sequence>MSIPAIDPAVQRMLAGEVAKQLWASAKPQATDSTDDTGGDSTASTAADTYGSLFTDVLADALAGTKTTPRSAR</sequence>
<accession>A0ABY5DSR6</accession>